<organism evidence="1 2">
    <name type="scientific">Pseudobutyrivibrio xylanivorans DSM 14809</name>
    <dbReference type="NCBI Taxonomy" id="1123012"/>
    <lineage>
        <taxon>Bacteria</taxon>
        <taxon>Bacillati</taxon>
        <taxon>Bacillota</taxon>
        <taxon>Clostridia</taxon>
        <taxon>Lachnospirales</taxon>
        <taxon>Lachnospiraceae</taxon>
        <taxon>Pseudobutyrivibrio</taxon>
    </lineage>
</organism>
<dbReference type="RefSeq" id="WP_072912748.1">
    <property type="nucleotide sequence ID" value="NZ_FQYQ01000003.1"/>
</dbReference>
<sequence>MITVRTRRKIGMTQQQLGGTKEEAFIISLGQNFIDFVDKYSEDGQCEDSLLYEKMSEYVKNKDYENIKKLFSTIQVFGTYDKVTQFTTKYKTVKSAVGNAYNGTMLEGGADEKTELDRIVAHTCGMCSPKGDEFLAKLLA</sequence>
<dbReference type="AlphaFoldDB" id="A0A1M6CE25"/>
<accession>A0A1M6CE25</accession>
<evidence type="ECO:0000313" key="1">
    <source>
        <dbReference type="EMBL" id="SHI59071.1"/>
    </source>
</evidence>
<evidence type="ECO:0000313" key="2">
    <source>
        <dbReference type="Proteomes" id="UP000184185"/>
    </source>
</evidence>
<name>A0A1M6CE25_PSEXY</name>
<keyword evidence="2" id="KW-1185">Reference proteome</keyword>
<dbReference type="EMBL" id="FQYQ01000003">
    <property type="protein sequence ID" value="SHI59071.1"/>
    <property type="molecule type" value="Genomic_DNA"/>
</dbReference>
<gene>
    <name evidence="1" type="ORF">SAMN02745725_00677</name>
</gene>
<reference evidence="1 2" key="1">
    <citation type="submission" date="2016-11" db="EMBL/GenBank/DDBJ databases">
        <authorList>
            <person name="Jaros S."/>
            <person name="Januszkiewicz K."/>
            <person name="Wedrychowicz H."/>
        </authorList>
    </citation>
    <scope>NUCLEOTIDE SEQUENCE [LARGE SCALE GENOMIC DNA]</scope>
    <source>
        <strain evidence="1 2">DSM 14809</strain>
    </source>
</reference>
<protein>
    <submittedName>
        <fullName evidence="1">Uncharacterized protein</fullName>
    </submittedName>
</protein>
<dbReference type="OrthoDB" id="2047687at2"/>
<dbReference type="Proteomes" id="UP000184185">
    <property type="component" value="Unassembled WGS sequence"/>
</dbReference>
<proteinExistence type="predicted"/>